<keyword evidence="2 4" id="KW-0560">Oxidoreductase</keyword>
<dbReference type="Pfam" id="PF04166">
    <property type="entry name" value="PdxA"/>
    <property type="match status" value="1"/>
</dbReference>
<keyword evidence="1" id="KW-0479">Metal-binding</keyword>
<organism evidence="4 5">
    <name type="scientific">Mucilaginibacter sabulilitoris</name>
    <dbReference type="NCBI Taxonomy" id="1173583"/>
    <lineage>
        <taxon>Bacteria</taxon>
        <taxon>Pseudomonadati</taxon>
        <taxon>Bacteroidota</taxon>
        <taxon>Sphingobacteriia</taxon>
        <taxon>Sphingobacteriales</taxon>
        <taxon>Sphingobacteriaceae</taxon>
        <taxon>Mucilaginibacter</taxon>
    </lineage>
</organism>
<sequence length="348" mass="37491">MISDKPVIGITMGDPASIGPEIAIKALLTERIFEICNPVIIGDASVFNDIIKRLDTNAKINVIKSISDAKFIYGEPDVFDLQNVDMGQLRFGEISAMAGNASFEAVKKVIELALAGEVDATVTGPINKKSVNEAGHHFAGHTEIYAHFTNTKKYAMLLVEENMKVIHVSTHVSLRQACDLVKKERIIQVIELLHNGLIQLGETNLKIGVAGLNPHAGDSGLFGTEDDLEILPAVQEAREAGYQVEGPVPADTLFSKASTGYYGGIVAMYHDQGHIPFKLTGFKWNAQKQQMDSVKGVNITMGLPIIRTSVDHGTAFEIAGKGVASSDAMILAIESAVQLSKARLNQNA</sequence>
<accession>A0ABZ0TUD4</accession>
<proteinExistence type="predicted"/>
<evidence type="ECO:0000256" key="1">
    <source>
        <dbReference type="ARBA" id="ARBA00022723"/>
    </source>
</evidence>
<dbReference type="EMBL" id="CP139558">
    <property type="protein sequence ID" value="WPU96719.1"/>
    <property type="molecule type" value="Genomic_DNA"/>
</dbReference>
<protein>
    <submittedName>
        <fullName evidence="4">4-hydroxythreonine-4-phosphate dehydrogenase PdxA</fullName>
        <ecNumber evidence="4">1.1.1.262</ecNumber>
    </submittedName>
</protein>
<dbReference type="Gene3D" id="3.40.718.10">
    <property type="entry name" value="Isopropylmalate Dehydrogenase"/>
    <property type="match status" value="1"/>
</dbReference>
<reference evidence="4 5" key="1">
    <citation type="submission" date="2023-11" db="EMBL/GenBank/DDBJ databases">
        <title>Analysis of the Genomes of Mucilaginibacter gossypii cycad 4 and M. sabulilitoris SNA2: microbes with the potential for plant growth promotion.</title>
        <authorList>
            <person name="Hirsch A.M."/>
            <person name="Humm E."/>
            <person name="Rubbi M."/>
            <person name="Del Vecchio G."/>
            <person name="Ha S.M."/>
            <person name="Pellegrini M."/>
            <person name="Gunsalus R.P."/>
        </authorList>
    </citation>
    <scope>NUCLEOTIDE SEQUENCE [LARGE SCALE GENOMIC DNA]</scope>
    <source>
        <strain evidence="4 5">SNA2</strain>
    </source>
</reference>
<evidence type="ECO:0000256" key="3">
    <source>
        <dbReference type="ARBA" id="ARBA00023027"/>
    </source>
</evidence>
<dbReference type="SUPFAM" id="SSF53659">
    <property type="entry name" value="Isocitrate/Isopropylmalate dehydrogenase-like"/>
    <property type="match status" value="1"/>
</dbReference>
<dbReference type="EC" id="1.1.1.262" evidence="4"/>
<keyword evidence="3" id="KW-0520">NAD</keyword>
<dbReference type="InterPro" id="IPR005255">
    <property type="entry name" value="PdxA_fam"/>
</dbReference>
<dbReference type="Proteomes" id="UP001324380">
    <property type="component" value="Chromosome"/>
</dbReference>
<evidence type="ECO:0000313" key="4">
    <source>
        <dbReference type="EMBL" id="WPU96719.1"/>
    </source>
</evidence>
<evidence type="ECO:0000256" key="2">
    <source>
        <dbReference type="ARBA" id="ARBA00023002"/>
    </source>
</evidence>
<gene>
    <name evidence="4" type="primary">pdxA</name>
    <name evidence="4" type="ORF">SNE25_14435</name>
</gene>
<dbReference type="RefSeq" id="WP_321565808.1">
    <property type="nucleotide sequence ID" value="NZ_CP139558.1"/>
</dbReference>
<dbReference type="PANTHER" id="PTHR30004:SF6">
    <property type="entry name" value="D-THREONATE 4-PHOSPHATE DEHYDROGENASE"/>
    <property type="match status" value="1"/>
</dbReference>
<keyword evidence="5" id="KW-1185">Reference proteome</keyword>
<evidence type="ECO:0000313" key="5">
    <source>
        <dbReference type="Proteomes" id="UP001324380"/>
    </source>
</evidence>
<name>A0ABZ0TUD4_9SPHI</name>
<dbReference type="NCBIfam" id="TIGR00557">
    <property type="entry name" value="pdxA"/>
    <property type="match status" value="1"/>
</dbReference>
<dbReference type="GO" id="GO:0050570">
    <property type="term" value="F:4-hydroxythreonine-4-phosphate dehydrogenase activity"/>
    <property type="evidence" value="ECO:0007669"/>
    <property type="project" value="UniProtKB-EC"/>
</dbReference>
<dbReference type="PANTHER" id="PTHR30004">
    <property type="entry name" value="4-HYDROXYTHREONINE-4-PHOSPHATE DEHYDROGENASE"/>
    <property type="match status" value="1"/>
</dbReference>